<dbReference type="Proteomes" id="UP000676336">
    <property type="component" value="Unassembled WGS sequence"/>
</dbReference>
<proteinExistence type="predicted"/>
<protein>
    <submittedName>
        <fullName evidence="2">Uncharacterized protein</fullName>
    </submittedName>
</protein>
<organism evidence="2 3">
    <name type="scientific">Rotaria magnacalcarata</name>
    <dbReference type="NCBI Taxonomy" id="392030"/>
    <lineage>
        <taxon>Eukaryota</taxon>
        <taxon>Metazoa</taxon>
        <taxon>Spiralia</taxon>
        <taxon>Gnathifera</taxon>
        <taxon>Rotifera</taxon>
        <taxon>Eurotatoria</taxon>
        <taxon>Bdelloidea</taxon>
        <taxon>Philodinida</taxon>
        <taxon>Philodinidae</taxon>
        <taxon>Rotaria</taxon>
    </lineage>
</organism>
<feature type="region of interest" description="Disordered" evidence="1">
    <location>
        <begin position="1"/>
        <end position="81"/>
    </location>
</feature>
<evidence type="ECO:0000313" key="2">
    <source>
        <dbReference type="EMBL" id="CAF4725107.1"/>
    </source>
</evidence>
<reference evidence="2" key="1">
    <citation type="submission" date="2021-02" db="EMBL/GenBank/DDBJ databases">
        <authorList>
            <person name="Nowell W R."/>
        </authorList>
    </citation>
    <scope>NUCLEOTIDE SEQUENCE</scope>
</reference>
<evidence type="ECO:0000313" key="3">
    <source>
        <dbReference type="Proteomes" id="UP000676336"/>
    </source>
</evidence>
<sequence length="81" mass="8787">ISVQGKVALIPQSPQTQSGHQNHSPEPQLQSPSPSSSNSTSVTIISPAQQQQQKSPTQHLLVPDRHQSSNSQLPTTYQYDS</sequence>
<feature type="compositionally biased region" description="Low complexity" evidence="1">
    <location>
        <begin position="24"/>
        <end position="53"/>
    </location>
</feature>
<gene>
    <name evidence="2" type="ORF">SMN809_LOCUS44021</name>
</gene>
<name>A0A8S3AFY3_9BILA</name>
<evidence type="ECO:0000256" key="1">
    <source>
        <dbReference type="SAM" id="MobiDB-lite"/>
    </source>
</evidence>
<dbReference type="EMBL" id="CAJOBI010131182">
    <property type="protein sequence ID" value="CAF4725107.1"/>
    <property type="molecule type" value="Genomic_DNA"/>
</dbReference>
<accession>A0A8S3AFY3</accession>
<feature type="non-terminal residue" evidence="2">
    <location>
        <position position="1"/>
    </location>
</feature>
<feature type="compositionally biased region" description="Polar residues" evidence="1">
    <location>
        <begin position="12"/>
        <end position="22"/>
    </location>
</feature>
<comment type="caution">
    <text evidence="2">The sequence shown here is derived from an EMBL/GenBank/DDBJ whole genome shotgun (WGS) entry which is preliminary data.</text>
</comment>
<feature type="compositionally biased region" description="Polar residues" evidence="1">
    <location>
        <begin position="68"/>
        <end position="81"/>
    </location>
</feature>
<feature type="non-terminal residue" evidence="2">
    <location>
        <position position="81"/>
    </location>
</feature>
<dbReference type="AlphaFoldDB" id="A0A8S3AFY3"/>